<evidence type="ECO:0000256" key="4">
    <source>
        <dbReference type="ARBA" id="ARBA00022989"/>
    </source>
</evidence>
<feature type="transmembrane region" description="Helical" evidence="6">
    <location>
        <begin position="330"/>
        <end position="349"/>
    </location>
</feature>
<feature type="transmembrane region" description="Helical" evidence="6">
    <location>
        <begin position="295"/>
        <end position="318"/>
    </location>
</feature>
<dbReference type="Pfam" id="PF01943">
    <property type="entry name" value="Polysacc_synt"/>
    <property type="match status" value="1"/>
</dbReference>
<feature type="transmembrane region" description="Helical" evidence="6">
    <location>
        <begin position="84"/>
        <end position="107"/>
    </location>
</feature>
<feature type="transmembrane region" description="Helical" evidence="6">
    <location>
        <begin position="169"/>
        <end position="191"/>
    </location>
</feature>
<gene>
    <name evidence="7" type="ORF">SAMN05216366_14812</name>
</gene>
<name>A0A1H0V9R7_SELRU</name>
<feature type="transmembrane region" description="Helical" evidence="6">
    <location>
        <begin position="385"/>
        <end position="404"/>
    </location>
</feature>
<evidence type="ECO:0000256" key="1">
    <source>
        <dbReference type="ARBA" id="ARBA00004651"/>
    </source>
</evidence>
<dbReference type="EMBL" id="FNJQ01000048">
    <property type="protein sequence ID" value="SDP75309.1"/>
    <property type="molecule type" value="Genomic_DNA"/>
</dbReference>
<dbReference type="GO" id="GO:0005886">
    <property type="term" value="C:plasma membrane"/>
    <property type="evidence" value="ECO:0007669"/>
    <property type="project" value="UniProtKB-SubCell"/>
</dbReference>
<evidence type="ECO:0000256" key="3">
    <source>
        <dbReference type="ARBA" id="ARBA00022692"/>
    </source>
</evidence>
<organism evidence="7 8">
    <name type="scientific">Selenomonas ruminantium</name>
    <dbReference type="NCBI Taxonomy" id="971"/>
    <lineage>
        <taxon>Bacteria</taxon>
        <taxon>Bacillati</taxon>
        <taxon>Bacillota</taxon>
        <taxon>Negativicutes</taxon>
        <taxon>Selenomonadales</taxon>
        <taxon>Selenomonadaceae</taxon>
        <taxon>Selenomonas</taxon>
    </lineage>
</organism>
<keyword evidence="2" id="KW-1003">Cell membrane</keyword>
<sequence>MKKSILFENIVSMFVLRGGEYVISLITIPYLVRALEPEGYGCFVFSQSIAQYLIIISRYGFGYSGAQAIALAKNTIEMKEIFSGIIYAEMILFILSSLIFFPAFYFLCSDFEVIVLVGISVVLVMGTSFFPVWFFQGVQKMRYITISNVFARTICLIALFLFVHNKEDLRLAVFIQSLPMFISLLVSFIIIRIEYGNMFVRPSVECVKKCLLNGWDFFISGLASNLYTNTNVVALGALTSPEIVGVYSGADKIIRALVGAFTPLTQAVYPHMIRLVKDNKAEANKLFLKLFHISMGMFALIGIIIFSFASIIITMFLGTKFLQSIPIIEWLSFLIPILVGSNLLGVLYLIPFGYKKEFRKILFYGAMLNLITIFPLIYFFQIYGIIFDVYLIESGIFLSMLLHYKKSIL</sequence>
<dbReference type="InterPro" id="IPR002797">
    <property type="entry name" value="Polysacc_synth"/>
</dbReference>
<keyword evidence="5 6" id="KW-0472">Membrane</keyword>
<accession>A0A1H0V9R7</accession>
<dbReference type="Proteomes" id="UP000182412">
    <property type="component" value="Unassembled WGS sequence"/>
</dbReference>
<dbReference type="PANTHER" id="PTHR30250:SF11">
    <property type="entry name" value="O-ANTIGEN TRANSPORTER-RELATED"/>
    <property type="match status" value="1"/>
</dbReference>
<evidence type="ECO:0000313" key="7">
    <source>
        <dbReference type="EMBL" id="SDP75309.1"/>
    </source>
</evidence>
<feature type="transmembrane region" description="Helical" evidence="6">
    <location>
        <begin position="142"/>
        <end position="163"/>
    </location>
</feature>
<proteinExistence type="predicted"/>
<evidence type="ECO:0000256" key="2">
    <source>
        <dbReference type="ARBA" id="ARBA00022475"/>
    </source>
</evidence>
<comment type="subcellular location">
    <subcellularLocation>
        <location evidence="1">Cell membrane</location>
        <topology evidence="1">Multi-pass membrane protein</topology>
    </subcellularLocation>
</comment>
<dbReference type="InterPro" id="IPR050833">
    <property type="entry name" value="Poly_Biosynth_Transport"/>
</dbReference>
<dbReference type="PANTHER" id="PTHR30250">
    <property type="entry name" value="PST FAMILY PREDICTED COLANIC ACID TRANSPORTER"/>
    <property type="match status" value="1"/>
</dbReference>
<reference evidence="7 8" key="1">
    <citation type="submission" date="2016-10" db="EMBL/GenBank/DDBJ databases">
        <authorList>
            <person name="de Groot N.N."/>
        </authorList>
    </citation>
    <scope>NUCLEOTIDE SEQUENCE [LARGE SCALE GENOMIC DNA]</scope>
    <source>
        <strain evidence="7 8">S137</strain>
    </source>
</reference>
<evidence type="ECO:0000256" key="5">
    <source>
        <dbReference type="ARBA" id="ARBA00023136"/>
    </source>
</evidence>
<evidence type="ECO:0000313" key="8">
    <source>
        <dbReference type="Proteomes" id="UP000182412"/>
    </source>
</evidence>
<dbReference type="AlphaFoldDB" id="A0A1H0V9R7"/>
<feature type="transmembrane region" description="Helical" evidence="6">
    <location>
        <begin position="52"/>
        <end position="72"/>
    </location>
</feature>
<keyword evidence="3 6" id="KW-0812">Transmembrane</keyword>
<feature type="transmembrane region" description="Helical" evidence="6">
    <location>
        <begin position="113"/>
        <end position="135"/>
    </location>
</feature>
<keyword evidence="4 6" id="KW-1133">Transmembrane helix</keyword>
<evidence type="ECO:0000256" key="6">
    <source>
        <dbReference type="SAM" id="Phobius"/>
    </source>
</evidence>
<feature type="transmembrane region" description="Helical" evidence="6">
    <location>
        <begin position="361"/>
        <end position="379"/>
    </location>
</feature>
<dbReference type="OrthoDB" id="9815702at2"/>
<protein>
    <submittedName>
        <fullName evidence="7">Polysaccharide transporter, PST family</fullName>
    </submittedName>
</protein>
<feature type="transmembrane region" description="Helical" evidence="6">
    <location>
        <begin position="12"/>
        <end position="32"/>
    </location>
</feature>